<evidence type="ECO:0000256" key="1">
    <source>
        <dbReference type="SAM" id="MobiDB-lite"/>
    </source>
</evidence>
<reference evidence="2 3" key="1">
    <citation type="journal article" date="2021" name="bioRxiv">
        <title>Chromosome-scale and haplotype-resolved genome assembly of a tetraploid potato cultivar.</title>
        <authorList>
            <person name="Sun H."/>
            <person name="Jiao W.-B."/>
            <person name="Krause K."/>
            <person name="Campoy J.A."/>
            <person name="Goel M."/>
            <person name="Folz-Donahue K."/>
            <person name="Kukat C."/>
            <person name="Huettel B."/>
            <person name="Schneeberger K."/>
        </authorList>
    </citation>
    <scope>NUCLEOTIDE SEQUENCE [LARGE SCALE GENOMIC DNA]</scope>
    <source>
        <strain evidence="2">SolTubOtavaFocal</strain>
        <tissue evidence="2">Leaves</tissue>
    </source>
</reference>
<name>A0ABQ7USJ6_SOLTU</name>
<feature type="region of interest" description="Disordered" evidence="1">
    <location>
        <begin position="122"/>
        <end position="151"/>
    </location>
</feature>
<evidence type="ECO:0000313" key="2">
    <source>
        <dbReference type="EMBL" id="KAH0754831.1"/>
    </source>
</evidence>
<dbReference type="Proteomes" id="UP000826656">
    <property type="component" value="Unassembled WGS sequence"/>
</dbReference>
<keyword evidence="3" id="KW-1185">Reference proteome</keyword>
<proteinExistence type="predicted"/>
<gene>
    <name evidence="2" type="ORF">KY290_025101</name>
</gene>
<dbReference type="EMBL" id="JAIVGD010000018">
    <property type="protein sequence ID" value="KAH0754831.1"/>
    <property type="molecule type" value="Genomic_DNA"/>
</dbReference>
<organism evidence="2 3">
    <name type="scientific">Solanum tuberosum</name>
    <name type="common">Potato</name>
    <dbReference type="NCBI Taxonomy" id="4113"/>
    <lineage>
        <taxon>Eukaryota</taxon>
        <taxon>Viridiplantae</taxon>
        <taxon>Streptophyta</taxon>
        <taxon>Embryophyta</taxon>
        <taxon>Tracheophyta</taxon>
        <taxon>Spermatophyta</taxon>
        <taxon>Magnoliopsida</taxon>
        <taxon>eudicotyledons</taxon>
        <taxon>Gunneridae</taxon>
        <taxon>Pentapetalae</taxon>
        <taxon>asterids</taxon>
        <taxon>lamiids</taxon>
        <taxon>Solanales</taxon>
        <taxon>Solanaceae</taxon>
        <taxon>Solanoideae</taxon>
        <taxon>Solaneae</taxon>
        <taxon>Solanum</taxon>
    </lineage>
</organism>
<evidence type="ECO:0000313" key="3">
    <source>
        <dbReference type="Proteomes" id="UP000826656"/>
    </source>
</evidence>
<comment type="caution">
    <text evidence="2">The sequence shown here is derived from an EMBL/GenBank/DDBJ whole genome shotgun (WGS) entry which is preliminary data.</text>
</comment>
<accession>A0ABQ7USJ6</accession>
<sequence>MVIIVKSIPMDDNIYISNSKKNDDQNLELTSPELLLLSSLLAEELLPELLLIPVGVLPAAGVAVRLLMLLVLPVRLGWLLLLAEPAASSHQAAGCSGRAAGCWLFPSGVVGCCFSPEEKREAATRKGGEERKGSSSSYCWRRNQRREREGG</sequence>
<protein>
    <submittedName>
        <fullName evidence="2">Uncharacterized protein</fullName>
    </submittedName>
</protein>
<feature type="compositionally biased region" description="Basic and acidic residues" evidence="1">
    <location>
        <begin position="122"/>
        <end position="133"/>
    </location>
</feature>